<dbReference type="EMBL" id="BSEN01000001">
    <property type="protein sequence ID" value="GLJ74984.1"/>
    <property type="molecule type" value="Genomic_DNA"/>
</dbReference>
<comment type="caution">
    <text evidence="2">The sequence shown here is derived from an EMBL/GenBank/DDBJ whole genome shotgun (WGS) entry which is preliminary data.</text>
</comment>
<dbReference type="Pfam" id="PF09995">
    <property type="entry name" value="MPAB_Lcp_cat"/>
    <property type="match status" value="1"/>
</dbReference>
<dbReference type="PANTHER" id="PTHR36151:SF3">
    <property type="entry name" value="ER-BOUND OXYGENASE MPAB_MPAB'_RUBBER OXYGENASE CATALYTIC DOMAIN-CONTAINING PROTEIN"/>
    <property type="match status" value="1"/>
</dbReference>
<dbReference type="InterPro" id="IPR018713">
    <property type="entry name" value="MPAB/Lcp_cat_dom"/>
</dbReference>
<dbReference type="Proteomes" id="UP001142372">
    <property type="component" value="Unassembled WGS sequence"/>
</dbReference>
<proteinExistence type="predicted"/>
<accession>A0A9W6LYV8</accession>
<sequence length="275" mass="30906">MPITSTRRDLTDVAAEALNLVGGGRALLLQIAHPAVGRGVVEHSDFATRIMDRLHATMTYVYASVYADPEELATIRRAVNRAHVPVQAPAGTAGPAYNAFDPELQLWVAATLYETMMTIYERVFPALTDDEADTIYRDFAVVGTGLQLPASLWPADRRAFAAYWNETLALLQPTAETTRVASQLLQPRGVPWWVRALMPQGRLVTIGLLPDGVRAGFGLAWTSRDQRRFDGWMRWAARVYPRLPRSLRHRPKEIYLKRLRRMTADDAARRDRATP</sequence>
<gene>
    <name evidence="2" type="ORF">GCM10017584_05570</name>
</gene>
<dbReference type="AlphaFoldDB" id="A0A9W6LYV8"/>
<dbReference type="RefSeq" id="WP_271175658.1">
    <property type="nucleotide sequence ID" value="NZ_BAAAJO010000001.1"/>
</dbReference>
<evidence type="ECO:0000313" key="2">
    <source>
        <dbReference type="EMBL" id="GLJ74984.1"/>
    </source>
</evidence>
<evidence type="ECO:0000259" key="1">
    <source>
        <dbReference type="Pfam" id="PF09995"/>
    </source>
</evidence>
<name>A0A9W6LYV8_9MICO</name>
<feature type="domain" description="ER-bound oxygenase mpaB/mpaB'/Rubber oxygenase catalytic" evidence="1">
    <location>
        <begin position="15"/>
        <end position="237"/>
    </location>
</feature>
<dbReference type="GO" id="GO:0016491">
    <property type="term" value="F:oxidoreductase activity"/>
    <property type="evidence" value="ECO:0007669"/>
    <property type="project" value="InterPro"/>
</dbReference>
<reference evidence="2" key="2">
    <citation type="submission" date="2023-01" db="EMBL/GenBank/DDBJ databases">
        <authorList>
            <person name="Sun Q."/>
            <person name="Evtushenko L."/>
        </authorList>
    </citation>
    <scope>NUCLEOTIDE SEQUENCE</scope>
    <source>
        <strain evidence="2">VKM Ac-1401</strain>
    </source>
</reference>
<protein>
    <recommendedName>
        <fullName evidence="1">ER-bound oxygenase mpaB/mpaB'/Rubber oxygenase catalytic domain-containing protein</fullName>
    </recommendedName>
</protein>
<keyword evidence="3" id="KW-1185">Reference proteome</keyword>
<organism evidence="2 3">
    <name type="scientific">Leifsonia poae</name>
    <dbReference type="NCBI Taxonomy" id="110933"/>
    <lineage>
        <taxon>Bacteria</taxon>
        <taxon>Bacillati</taxon>
        <taxon>Actinomycetota</taxon>
        <taxon>Actinomycetes</taxon>
        <taxon>Micrococcales</taxon>
        <taxon>Microbacteriaceae</taxon>
        <taxon>Leifsonia</taxon>
    </lineage>
</organism>
<dbReference type="PANTHER" id="PTHR36151">
    <property type="entry name" value="BLR2777 PROTEIN"/>
    <property type="match status" value="1"/>
</dbReference>
<reference evidence="2" key="1">
    <citation type="journal article" date="2014" name="Int. J. Syst. Evol. Microbiol.">
        <title>Complete genome sequence of Corynebacterium casei LMG S-19264T (=DSM 44701T), isolated from a smear-ripened cheese.</title>
        <authorList>
            <consortium name="US DOE Joint Genome Institute (JGI-PGF)"/>
            <person name="Walter F."/>
            <person name="Albersmeier A."/>
            <person name="Kalinowski J."/>
            <person name="Ruckert C."/>
        </authorList>
    </citation>
    <scope>NUCLEOTIDE SEQUENCE</scope>
    <source>
        <strain evidence="2">VKM Ac-1401</strain>
    </source>
</reference>
<evidence type="ECO:0000313" key="3">
    <source>
        <dbReference type="Proteomes" id="UP001142372"/>
    </source>
</evidence>